<keyword evidence="2 4" id="KW-0863">Zinc-finger</keyword>
<keyword evidence="1" id="KW-0479">Metal-binding</keyword>
<feature type="domain" description="MYND-type" evidence="5">
    <location>
        <begin position="360"/>
        <end position="405"/>
    </location>
</feature>
<dbReference type="GO" id="GO:0008270">
    <property type="term" value="F:zinc ion binding"/>
    <property type="evidence" value="ECO:0007669"/>
    <property type="project" value="UniProtKB-KW"/>
</dbReference>
<dbReference type="Gene3D" id="6.10.140.2220">
    <property type="match status" value="1"/>
</dbReference>
<organism evidence="6 7">
    <name type="scientific">Stephanodiscus triporus</name>
    <dbReference type="NCBI Taxonomy" id="2934178"/>
    <lineage>
        <taxon>Eukaryota</taxon>
        <taxon>Sar</taxon>
        <taxon>Stramenopiles</taxon>
        <taxon>Ochrophyta</taxon>
        <taxon>Bacillariophyta</taxon>
        <taxon>Coscinodiscophyceae</taxon>
        <taxon>Thalassiosirophycidae</taxon>
        <taxon>Stephanodiscales</taxon>
        <taxon>Stephanodiscaceae</taxon>
        <taxon>Stephanodiscus</taxon>
    </lineage>
</organism>
<dbReference type="AlphaFoldDB" id="A0ABD3MTF6"/>
<keyword evidence="7" id="KW-1185">Reference proteome</keyword>
<dbReference type="InterPro" id="IPR002893">
    <property type="entry name" value="Znf_MYND"/>
</dbReference>
<evidence type="ECO:0000313" key="7">
    <source>
        <dbReference type="Proteomes" id="UP001530315"/>
    </source>
</evidence>
<protein>
    <recommendedName>
        <fullName evidence="5">MYND-type domain-containing protein</fullName>
    </recommendedName>
</protein>
<accession>A0ABD3MTF6</accession>
<gene>
    <name evidence="6" type="ORF">ACHAW5_005628</name>
</gene>
<keyword evidence="3" id="KW-0862">Zinc</keyword>
<evidence type="ECO:0000313" key="6">
    <source>
        <dbReference type="EMBL" id="KAL3767068.1"/>
    </source>
</evidence>
<evidence type="ECO:0000256" key="4">
    <source>
        <dbReference type="PROSITE-ProRule" id="PRU00134"/>
    </source>
</evidence>
<dbReference type="EMBL" id="JALLAZ020001714">
    <property type="protein sequence ID" value="KAL3767068.1"/>
    <property type="molecule type" value="Genomic_DNA"/>
</dbReference>
<comment type="caution">
    <text evidence="6">The sequence shown here is derived from an EMBL/GenBank/DDBJ whole genome shotgun (WGS) entry which is preliminary data.</text>
</comment>
<dbReference type="SUPFAM" id="SSF144232">
    <property type="entry name" value="HIT/MYND zinc finger-like"/>
    <property type="match status" value="1"/>
</dbReference>
<dbReference type="Proteomes" id="UP001530315">
    <property type="component" value="Unassembled WGS sequence"/>
</dbReference>
<evidence type="ECO:0000256" key="1">
    <source>
        <dbReference type="ARBA" id="ARBA00022723"/>
    </source>
</evidence>
<evidence type="ECO:0000256" key="2">
    <source>
        <dbReference type="ARBA" id="ARBA00022771"/>
    </source>
</evidence>
<dbReference type="Pfam" id="PF01753">
    <property type="entry name" value="zf-MYND"/>
    <property type="match status" value="1"/>
</dbReference>
<evidence type="ECO:0000256" key="3">
    <source>
        <dbReference type="ARBA" id="ARBA00022833"/>
    </source>
</evidence>
<name>A0ABD3MTF6_9STRA</name>
<evidence type="ECO:0000259" key="5">
    <source>
        <dbReference type="PROSITE" id="PS50865"/>
    </source>
</evidence>
<dbReference type="PROSITE" id="PS01360">
    <property type="entry name" value="ZF_MYND_1"/>
    <property type="match status" value="1"/>
</dbReference>
<dbReference type="PROSITE" id="PS50865">
    <property type="entry name" value="ZF_MYND_2"/>
    <property type="match status" value="1"/>
</dbReference>
<sequence>MMMSMQPGAVPPGMMPHPAYPMPQYYNVGRGNPRDESCELADIQSGGGGKSCGGGDCSIASDNSTMSVIFNEACEVFTRSVLHTFDLIGRGSIFIIDYAEREFCAPAIKKLNSHAELMENVDRLNKFLIKEKEKTSSPNVSDKTRASCKSDTGRSCRTGLISADSDNVQQSSSSFFKNLFSKDPQTKNALRKKTHDTITVDVDKDSKTKQKKHMFSRSQSVERLRKFLPLKSSQPKYDAVKNLENLNESTISQQSCTIDITACDANAKSKPEESDSIVNESIPMFSDNLFIIDQSFEASSTHDFEIIHKEPNIDYVNLTEISSPSEKTHKTLSRKLDFSEGVREVLSPVSVIQSLETPSCAWCGLGGSDAKAVEKLKLCSSCQSTYYCSTECQSNDWVNGHATKCQVAANAD</sequence>
<proteinExistence type="predicted"/>
<reference evidence="6 7" key="1">
    <citation type="submission" date="2024-10" db="EMBL/GenBank/DDBJ databases">
        <title>Updated reference genomes for cyclostephanoid diatoms.</title>
        <authorList>
            <person name="Roberts W.R."/>
            <person name="Alverson A.J."/>
        </authorList>
    </citation>
    <scope>NUCLEOTIDE SEQUENCE [LARGE SCALE GENOMIC DNA]</scope>
    <source>
        <strain evidence="6 7">AJA276-08</strain>
    </source>
</reference>